<sequence length="357" mass="39361">MKKDSSKWRRLGLIVLIIGTLTLMGCSSFSLESFKTVKGSNMDQEDRQGADGQGESPPEGSQREDVPAEEPAHEENNPIQEGNEGSDPNEEGNGNPVFTEIPPSQNTQESPVTAAPEPAPPGTPVRTFYELSGTPPTAPGLAMKHRVFKEEPPKIVYLTIDDGPSENTVHILDILKQEEVNATFFVIGTQVERYPELLKKAYEQGNAIGNHTYSHNYSEIYQSPEAFVANLKKNEELIYKLIGVRPKVIRTPGGTHGNFHISYYNAVDAQDYLVYDWNVSTGDASAPLVPAETLIKNVKEQAPGRDRIILLLHDAPGKWTTVDALPKIIRFLKEQGYEFGVLSPEVAPILFPGGFYS</sequence>
<evidence type="ECO:0000256" key="1">
    <source>
        <dbReference type="SAM" id="MobiDB-lite"/>
    </source>
</evidence>
<feature type="compositionally biased region" description="Basic and acidic residues" evidence="1">
    <location>
        <begin position="61"/>
        <end position="76"/>
    </location>
</feature>
<evidence type="ECO:0000259" key="2">
    <source>
        <dbReference type="PROSITE" id="PS51677"/>
    </source>
</evidence>
<dbReference type="AlphaFoldDB" id="A0A098B9D8"/>
<dbReference type="InterPro" id="IPR011330">
    <property type="entry name" value="Glyco_hydro/deAcase_b/a-brl"/>
</dbReference>
<dbReference type="InterPro" id="IPR002509">
    <property type="entry name" value="NODB_dom"/>
</dbReference>
<reference evidence="3" key="1">
    <citation type="submission" date="2014-07" db="EMBL/GenBank/DDBJ databases">
        <authorList>
            <person name="Hornung V.Bastian."/>
        </authorList>
    </citation>
    <scope>NUCLEOTIDE SEQUENCE</scope>
    <source>
        <strain evidence="3">PCE-S</strain>
    </source>
</reference>
<feature type="region of interest" description="Disordered" evidence="1">
    <location>
        <begin position="39"/>
        <end position="129"/>
    </location>
</feature>
<dbReference type="CDD" id="cd10944">
    <property type="entry name" value="CE4_SmPgdA_like"/>
    <property type="match status" value="1"/>
</dbReference>
<name>A0A098B9D8_DESHA</name>
<dbReference type="PROSITE" id="PS51257">
    <property type="entry name" value="PROKAR_LIPOPROTEIN"/>
    <property type="match status" value="1"/>
</dbReference>
<dbReference type="PANTHER" id="PTHR10587:SF125">
    <property type="entry name" value="POLYSACCHARIDE DEACETYLASE YHEN-RELATED"/>
    <property type="match status" value="1"/>
</dbReference>
<dbReference type="GO" id="GO:0016810">
    <property type="term" value="F:hydrolase activity, acting on carbon-nitrogen (but not peptide) bonds"/>
    <property type="evidence" value="ECO:0007669"/>
    <property type="project" value="InterPro"/>
</dbReference>
<dbReference type="Pfam" id="PF01522">
    <property type="entry name" value="Polysacc_deac_1"/>
    <property type="match status" value="1"/>
</dbReference>
<evidence type="ECO:0000313" key="3">
    <source>
        <dbReference type="EMBL" id="CDX04990.1"/>
    </source>
</evidence>
<dbReference type="SUPFAM" id="SSF88713">
    <property type="entry name" value="Glycoside hydrolase/deacetylase"/>
    <property type="match status" value="1"/>
</dbReference>
<dbReference type="Gene3D" id="3.20.20.370">
    <property type="entry name" value="Glycoside hydrolase/deacetylase"/>
    <property type="match status" value="1"/>
</dbReference>
<dbReference type="PATRIC" id="fig|49338.4.peg.5494"/>
<feature type="domain" description="NodB homology" evidence="2">
    <location>
        <begin position="154"/>
        <end position="340"/>
    </location>
</feature>
<gene>
    <name evidence="3" type="ORF">DPCES_5104</name>
</gene>
<organism evidence="3">
    <name type="scientific">Desulfitobacterium hafniense</name>
    <name type="common">Desulfitobacterium frappieri</name>
    <dbReference type="NCBI Taxonomy" id="49338"/>
    <lineage>
        <taxon>Bacteria</taxon>
        <taxon>Bacillati</taxon>
        <taxon>Bacillota</taxon>
        <taxon>Clostridia</taxon>
        <taxon>Eubacteriales</taxon>
        <taxon>Desulfitobacteriaceae</taxon>
        <taxon>Desulfitobacterium</taxon>
    </lineage>
</organism>
<dbReference type="EMBL" id="LK996017">
    <property type="protein sequence ID" value="CDX04990.1"/>
    <property type="molecule type" value="Genomic_DNA"/>
</dbReference>
<dbReference type="RefSeq" id="WP_208926679.1">
    <property type="nucleotide sequence ID" value="NZ_LK996017.1"/>
</dbReference>
<dbReference type="PANTHER" id="PTHR10587">
    <property type="entry name" value="GLYCOSYL TRANSFERASE-RELATED"/>
    <property type="match status" value="1"/>
</dbReference>
<proteinExistence type="predicted"/>
<dbReference type="InterPro" id="IPR050248">
    <property type="entry name" value="Polysacc_deacetylase_ArnD"/>
</dbReference>
<accession>A0A098B9D8</accession>
<protein>
    <submittedName>
        <fullName evidence="3">Polysaccharide deacetylase</fullName>
    </submittedName>
</protein>
<dbReference type="PROSITE" id="PS51677">
    <property type="entry name" value="NODB"/>
    <property type="match status" value="1"/>
</dbReference>
<dbReference type="GO" id="GO:0005975">
    <property type="term" value="P:carbohydrate metabolic process"/>
    <property type="evidence" value="ECO:0007669"/>
    <property type="project" value="InterPro"/>
</dbReference>